<evidence type="ECO:0000259" key="1">
    <source>
        <dbReference type="Pfam" id="PF02581"/>
    </source>
</evidence>
<dbReference type="GO" id="GO:0009228">
    <property type="term" value="P:thiamine biosynthetic process"/>
    <property type="evidence" value="ECO:0007669"/>
    <property type="project" value="UniProtKB-KW"/>
</dbReference>
<dbReference type="InterPro" id="IPR022998">
    <property type="entry name" value="ThiamineP_synth_TenI"/>
</dbReference>
<dbReference type="NCBIfam" id="NF005080">
    <property type="entry name" value="PRK06512.1"/>
    <property type="match status" value="1"/>
</dbReference>
<proteinExistence type="predicted"/>
<dbReference type="RefSeq" id="WP_007067672.1">
    <property type="nucleotide sequence ID" value="NZ_DS022272.1"/>
</dbReference>
<evidence type="ECO:0000313" key="3">
    <source>
        <dbReference type="Proteomes" id="UP000004310"/>
    </source>
</evidence>
<dbReference type="Gene3D" id="3.20.20.70">
    <property type="entry name" value="Aldolase class I"/>
    <property type="match status" value="1"/>
</dbReference>
<accession>Q0G1F2</accession>
<name>Q0G1F2_9HYPH</name>
<dbReference type="CDD" id="cd00564">
    <property type="entry name" value="TMP_TenI"/>
    <property type="match status" value="1"/>
</dbReference>
<evidence type="ECO:0000313" key="2">
    <source>
        <dbReference type="EMBL" id="EAU41129.1"/>
    </source>
</evidence>
<dbReference type="InterPro" id="IPR036206">
    <property type="entry name" value="ThiamineP_synth_sf"/>
</dbReference>
<feature type="domain" description="Thiamine phosphate synthase/TenI" evidence="1">
    <location>
        <begin position="21"/>
        <end position="188"/>
    </location>
</feature>
<dbReference type="Proteomes" id="UP000004310">
    <property type="component" value="Unassembled WGS sequence"/>
</dbReference>
<dbReference type="InterPro" id="IPR013785">
    <property type="entry name" value="Aldolase_TIM"/>
</dbReference>
<dbReference type="AlphaFoldDB" id="Q0G1F2"/>
<protein>
    <submittedName>
        <fullName evidence="2">Thiamine-phosphate pyrophosphorylase</fullName>
    </submittedName>
</protein>
<sequence>MTSDDPYRQRIVLLTTPLSDGDAEAALGRALSGGDVASVLIDPAGREHGEFQAFAERLVPLVQNAGAAAIVIDDTRVAGRARADGLHLTAGDVEALRDAIEAHAPKMIVGGSGFETRHAALEAGEAMPDYLLFGRLGQDVSDTPHPKTLTMAEWWAAMVELPCIALGARTPESIDTVAETGAEFIGLASFVFDRSGEEAERVAEANRLLNERYAREKALAEERADA</sequence>
<dbReference type="STRING" id="217511.GCA_001463845_02600"/>
<dbReference type="SUPFAM" id="SSF51391">
    <property type="entry name" value="Thiamin phosphate synthase"/>
    <property type="match status" value="1"/>
</dbReference>
<organism evidence="2 3">
    <name type="scientific">Fulvimarina pelagi HTCC2506</name>
    <dbReference type="NCBI Taxonomy" id="314231"/>
    <lineage>
        <taxon>Bacteria</taxon>
        <taxon>Pseudomonadati</taxon>
        <taxon>Pseudomonadota</taxon>
        <taxon>Alphaproteobacteria</taxon>
        <taxon>Hyphomicrobiales</taxon>
        <taxon>Aurantimonadaceae</taxon>
        <taxon>Fulvimarina</taxon>
    </lineage>
</organism>
<dbReference type="Pfam" id="PF02581">
    <property type="entry name" value="TMP-TENI"/>
    <property type="match status" value="1"/>
</dbReference>
<dbReference type="EMBL" id="AATP01000004">
    <property type="protein sequence ID" value="EAU41129.1"/>
    <property type="molecule type" value="Genomic_DNA"/>
</dbReference>
<dbReference type="eggNOG" id="COG0352">
    <property type="taxonomic scope" value="Bacteria"/>
</dbReference>
<reference evidence="2 3" key="1">
    <citation type="journal article" date="2010" name="J. Bacteriol.">
        <title>Genome sequence of Fulvimarina pelagi HTCC2506T, a Mn(II)-oxidizing alphaproteobacterium possessing an aerobic anoxygenic photosynthetic gene cluster and Xanthorhodopsin.</title>
        <authorList>
            <person name="Kang I."/>
            <person name="Oh H.M."/>
            <person name="Lim S.I."/>
            <person name="Ferriera S."/>
            <person name="Giovannoni S.J."/>
            <person name="Cho J.C."/>
        </authorList>
    </citation>
    <scope>NUCLEOTIDE SEQUENCE [LARGE SCALE GENOMIC DNA]</scope>
    <source>
        <strain evidence="2 3">HTCC2506</strain>
    </source>
</reference>
<gene>
    <name evidence="2" type="ORF">FP2506_12719</name>
</gene>
<comment type="caution">
    <text evidence="2">The sequence shown here is derived from an EMBL/GenBank/DDBJ whole genome shotgun (WGS) entry which is preliminary data.</text>
</comment>
<keyword evidence="3" id="KW-1185">Reference proteome</keyword>
<dbReference type="HOGENOM" id="CLU_018272_3_1_5"/>